<feature type="domain" description="Glycosyltransferase subfamily 4-like N-terminal" evidence="2">
    <location>
        <begin position="24"/>
        <end position="186"/>
    </location>
</feature>
<dbReference type="GO" id="GO:0016757">
    <property type="term" value="F:glycosyltransferase activity"/>
    <property type="evidence" value="ECO:0007669"/>
    <property type="project" value="InterPro"/>
</dbReference>
<dbReference type="Gene3D" id="3.40.50.2000">
    <property type="entry name" value="Glycogen Phosphorylase B"/>
    <property type="match status" value="2"/>
</dbReference>
<proteinExistence type="predicted"/>
<evidence type="ECO:0008006" key="5">
    <source>
        <dbReference type="Google" id="ProtNLM"/>
    </source>
</evidence>
<sequence length="390" mass="44106">MCVEMKNNLLSKNIALVSRGSGSIGGLEKYGLRIALYLKDLGANVTIVSETPPLKKIEHFNYHTLNIKGLRHNKIIDFSNQSSLFTKNGIFDAIIGIDRTAHQTHLRAGNGIHAAFLEQKRIIGTPFLPLKTWLNRSNKSILEIEKKALFSPRLKRVITNSYQVKTQIKRHYPTLSIPITPIHNGVEWFEMENAFNSWQEQKKLFCKKHGLSMHAFYFLFVGHGFKRKGLAYLLNALSLIPDKDVCLLVVGKDKKSKHFEKIAKNLGLSDRVHFFGEQKNTRPFFQVADSIVIPSIYDPFANVTVEALAMGVYVVSSAYNGGSEVLEHESGTIIEKLTHPESFVLSLKKALKRKKNNKRAGWIRSSVKHLDFSYQLAKFAALIMEDSCHA</sequence>
<dbReference type="SUPFAM" id="SSF53756">
    <property type="entry name" value="UDP-Glycosyltransferase/glycogen phosphorylase"/>
    <property type="match status" value="1"/>
</dbReference>
<evidence type="ECO:0000313" key="4">
    <source>
        <dbReference type="Proteomes" id="UP000218775"/>
    </source>
</evidence>
<dbReference type="PANTHER" id="PTHR12526:SF623">
    <property type="entry name" value="WABG"/>
    <property type="match status" value="1"/>
</dbReference>
<dbReference type="AlphaFoldDB" id="A0A2A4X849"/>
<accession>A0A2A4X849</accession>
<dbReference type="InterPro" id="IPR001296">
    <property type="entry name" value="Glyco_trans_1"/>
</dbReference>
<dbReference type="Proteomes" id="UP000218775">
    <property type="component" value="Unassembled WGS sequence"/>
</dbReference>
<gene>
    <name evidence="3" type="ORF">COB21_00075</name>
</gene>
<dbReference type="InterPro" id="IPR028098">
    <property type="entry name" value="Glyco_trans_4-like_N"/>
</dbReference>
<protein>
    <recommendedName>
        <fullName evidence="5">Glycosyl transferase family 1 domain-containing protein</fullName>
    </recommendedName>
</protein>
<dbReference type="Pfam" id="PF00534">
    <property type="entry name" value="Glycos_transf_1"/>
    <property type="match status" value="1"/>
</dbReference>
<evidence type="ECO:0000259" key="1">
    <source>
        <dbReference type="Pfam" id="PF00534"/>
    </source>
</evidence>
<name>A0A2A4X849_UNCAE</name>
<feature type="domain" description="Glycosyl transferase family 1" evidence="1">
    <location>
        <begin position="207"/>
        <end position="360"/>
    </location>
</feature>
<evidence type="ECO:0000313" key="3">
    <source>
        <dbReference type="EMBL" id="PCI78730.1"/>
    </source>
</evidence>
<dbReference type="PANTHER" id="PTHR12526">
    <property type="entry name" value="GLYCOSYLTRANSFERASE"/>
    <property type="match status" value="1"/>
</dbReference>
<reference evidence="4" key="1">
    <citation type="submission" date="2017-08" db="EMBL/GenBank/DDBJ databases">
        <title>A dynamic microbial community with high functional redundancy inhabits the cold, oxic subseafloor aquifer.</title>
        <authorList>
            <person name="Tully B.J."/>
            <person name="Wheat C.G."/>
            <person name="Glazer B.T."/>
            <person name="Huber J.A."/>
        </authorList>
    </citation>
    <scope>NUCLEOTIDE SEQUENCE [LARGE SCALE GENOMIC DNA]</scope>
</reference>
<dbReference type="EMBL" id="NVUK01000001">
    <property type="protein sequence ID" value="PCI78730.1"/>
    <property type="molecule type" value="Genomic_DNA"/>
</dbReference>
<dbReference type="Pfam" id="PF13439">
    <property type="entry name" value="Glyco_transf_4"/>
    <property type="match status" value="1"/>
</dbReference>
<dbReference type="CDD" id="cd03801">
    <property type="entry name" value="GT4_PimA-like"/>
    <property type="match status" value="1"/>
</dbReference>
<evidence type="ECO:0000259" key="2">
    <source>
        <dbReference type="Pfam" id="PF13439"/>
    </source>
</evidence>
<organism evidence="3 4">
    <name type="scientific">Aerophobetes bacterium</name>
    <dbReference type="NCBI Taxonomy" id="2030807"/>
    <lineage>
        <taxon>Bacteria</taxon>
        <taxon>Candidatus Aerophobota</taxon>
    </lineage>
</organism>
<comment type="caution">
    <text evidence="3">The sequence shown here is derived from an EMBL/GenBank/DDBJ whole genome shotgun (WGS) entry which is preliminary data.</text>
</comment>